<dbReference type="Gene3D" id="1.20.1500.10">
    <property type="entry name" value="YheA/YmcA-like"/>
    <property type="match status" value="1"/>
</dbReference>
<dbReference type="EMBL" id="NGKA01000031">
    <property type="protein sequence ID" value="RSU08905.1"/>
    <property type="molecule type" value="Genomic_DNA"/>
</dbReference>
<proteinExistence type="inferred from homology"/>
<comment type="caution">
    <text evidence="2">The sequence shown here is derived from an EMBL/GenBank/DDBJ whole genome shotgun (WGS) entry which is preliminary data.</text>
</comment>
<name>A0A430ALD3_9ENTE</name>
<dbReference type="Proteomes" id="UP000287605">
    <property type="component" value="Unassembled WGS sequence"/>
</dbReference>
<evidence type="ECO:0000313" key="2">
    <source>
        <dbReference type="EMBL" id="RSU08905.1"/>
    </source>
</evidence>
<reference evidence="2 3" key="1">
    <citation type="submission" date="2017-05" db="EMBL/GenBank/DDBJ databases">
        <title>Vagococcus spp. assemblies.</title>
        <authorList>
            <person name="Gulvik C.A."/>
        </authorList>
    </citation>
    <scope>NUCLEOTIDE SEQUENCE [LARGE SCALE GENOMIC DNA]</scope>
    <source>
        <strain evidence="2 3">CCUG 51432</strain>
    </source>
</reference>
<dbReference type="InterPro" id="IPR010368">
    <property type="entry name" value="Com_YlbF"/>
</dbReference>
<organism evidence="2 3">
    <name type="scientific">Vagococcus elongatus</name>
    <dbReference type="NCBI Taxonomy" id="180344"/>
    <lineage>
        <taxon>Bacteria</taxon>
        <taxon>Bacillati</taxon>
        <taxon>Bacillota</taxon>
        <taxon>Bacilli</taxon>
        <taxon>Lactobacillales</taxon>
        <taxon>Enterococcaceae</taxon>
        <taxon>Vagococcus</taxon>
    </lineage>
</organism>
<dbReference type="Pfam" id="PF06133">
    <property type="entry name" value="Com_YlbF"/>
    <property type="match status" value="1"/>
</dbReference>
<gene>
    <name evidence="2" type="ORF">CBF29_12835</name>
</gene>
<evidence type="ECO:0000256" key="1">
    <source>
        <dbReference type="HAMAP-Rule" id="MF_01526"/>
    </source>
</evidence>
<comment type="similarity">
    <text evidence="1">Belongs to the UPF0342 family.</text>
</comment>
<sequence length="114" mass="13301">MTVNIYDSANQIEKEIRQLPEFLALKDAFNEVKEDAEAFDLFKKFQNLQISFQEKQMSGEEFTDEDAKQAQELTEKVQASPKINDLMMKEQAFSTIVNDLNRIIMTPVKELYED</sequence>
<protein>
    <recommendedName>
        <fullName evidence="1">UPF0342 protein CBF29_12835</fullName>
    </recommendedName>
</protein>
<dbReference type="AlphaFoldDB" id="A0A430ALD3"/>
<dbReference type="InterPro" id="IPR023378">
    <property type="entry name" value="YheA/YmcA-like_dom_sf"/>
</dbReference>
<accession>A0A430ALD3</accession>
<dbReference type="HAMAP" id="MF_01526">
    <property type="entry name" value="UPF0342"/>
    <property type="match status" value="1"/>
</dbReference>
<keyword evidence="3" id="KW-1185">Reference proteome</keyword>
<dbReference type="RefSeq" id="WP_126810108.1">
    <property type="nucleotide sequence ID" value="NZ_NGKA01000031.1"/>
</dbReference>
<dbReference type="SUPFAM" id="SSF158622">
    <property type="entry name" value="YheA/YmcA-like"/>
    <property type="match status" value="1"/>
</dbReference>
<evidence type="ECO:0000313" key="3">
    <source>
        <dbReference type="Proteomes" id="UP000287605"/>
    </source>
</evidence>
<dbReference type="OrthoDB" id="9811402at2"/>